<dbReference type="Proteomes" id="UP000034947">
    <property type="component" value="Unassembled WGS sequence"/>
</dbReference>
<protein>
    <submittedName>
        <fullName evidence="9">TRAF-like signal transducer</fullName>
    </submittedName>
</protein>
<evidence type="ECO:0000256" key="3">
    <source>
        <dbReference type="ARBA" id="ARBA00022833"/>
    </source>
</evidence>
<dbReference type="InterPro" id="IPR001841">
    <property type="entry name" value="Znf_RING"/>
</dbReference>
<evidence type="ECO:0000259" key="8">
    <source>
        <dbReference type="PROSITE" id="PS50145"/>
    </source>
</evidence>
<dbReference type="PANTHER" id="PTHR10131:SF94">
    <property type="entry name" value="TNF RECEPTOR-ASSOCIATED FACTOR 4"/>
    <property type="match status" value="1"/>
</dbReference>
<comment type="caution">
    <text evidence="9">The sequence shown here is derived from an EMBL/GenBank/DDBJ whole genome shotgun (WGS) entry which is preliminary data.</text>
</comment>
<dbReference type="InterPro" id="IPR017907">
    <property type="entry name" value="Znf_RING_CS"/>
</dbReference>
<dbReference type="PROSITE" id="PS50089">
    <property type="entry name" value="ZF_RING_2"/>
    <property type="match status" value="1"/>
</dbReference>
<dbReference type="EMBL" id="JYKN01000736">
    <property type="protein sequence ID" value="KKK23263.1"/>
    <property type="molecule type" value="Genomic_DNA"/>
</dbReference>
<evidence type="ECO:0000256" key="6">
    <source>
        <dbReference type="SAM" id="MobiDB-lite"/>
    </source>
</evidence>
<evidence type="ECO:0000313" key="10">
    <source>
        <dbReference type="Proteomes" id="UP000034947"/>
    </source>
</evidence>
<reference evidence="9 10" key="1">
    <citation type="submission" date="2015-02" db="EMBL/GenBank/DDBJ databases">
        <title>Draft Genome Sequences of Two Closely-Related Aflatoxigenic Aspergillus Species Obtained from the Cote d'Ivoire.</title>
        <authorList>
            <person name="Moore G.G."/>
            <person name="Beltz S.B."/>
            <person name="Mack B.M."/>
        </authorList>
    </citation>
    <scope>NUCLEOTIDE SEQUENCE [LARGE SCALE GENOMIC DNA]</scope>
    <source>
        <strain evidence="9 10">SRRC1432</strain>
    </source>
</reference>
<dbReference type="SUPFAM" id="SSF57850">
    <property type="entry name" value="RING/U-box"/>
    <property type="match status" value="1"/>
</dbReference>
<organism evidence="9 10">
    <name type="scientific">Aspergillus ochraceoroseus</name>
    <dbReference type="NCBI Taxonomy" id="138278"/>
    <lineage>
        <taxon>Eukaryota</taxon>
        <taxon>Fungi</taxon>
        <taxon>Dikarya</taxon>
        <taxon>Ascomycota</taxon>
        <taxon>Pezizomycotina</taxon>
        <taxon>Eurotiomycetes</taxon>
        <taxon>Eurotiomycetidae</taxon>
        <taxon>Eurotiales</taxon>
        <taxon>Aspergillaceae</taxon>
        <taxon>Aspergillus</taxon>
        <taxon>Aspergillus subgen. Nidulantes</taxon>
    </lineage>
</organism>
<evidence type="ECO:0000256" key="5">
    <source>
        <dbReference type="SAM" id="Coils"/>
    </source>
</evidence>
<dbReference type="InterPro" id="IPR001293">
    <property type="entry name" value="Znf_TRAF"/>
</dbReference>
<sequence>MKLDQFLAMEALEQDELIDLRALEYVGDYDDHLMCPICHCPFIRPVRLECDHVFCQMCLNTAIRSFISGRDEFTCPTCRTPTRDVYLNVPRLLINMCDEIPTRCPYASEGCKEIVPRGHIQSHADKYCGYKPMDCPVTSCDMTTRRKDLSPERKCLHGLHKCLRCDEDIMEQEYEHPLLQEHVKELCPSLKTTCPDCQVTVFRKALREHIDACPEAIHPCAASKYGCPVKMKRAELGTHEQSCPLITIGPYFEAQNSRLDSLELTMRHLQQRNEIFEDGLANIRSTLIESSHALSSHNPDITSTDPSSNSNSTTPGISSNNDQAQIDGSSNSFANATTYLLSLHESLREEVAQLSHAITDLDARASMAIMNECLRIKEDMAHTNAAVSSIRMQVQWLMNPRLHQGQRASNTNHSNDTRAAAATAPSSRGQLGSSTPGPSNGPGLFRPRRLSDTGREGTKL</sequence>
<dbReference type="SUPFAM" id="SSF49599">
    <property type="entry name" value="TRAF domain-like"/>
    <property type="match status" value="2"/>
</dbReference>
<dbReference type="PANTHER" id="PTHR10131">
    <property type="entry name" value="TNF RECEPTOR ASSOCIATED FACTOR"/>
    <property type="match status" value="1"/>
</dbReference>
<feature type="compositionally biased region" description="Low complexity" evidence="6">
    <location>
        <begin position="432"/>
        <end position="443"/>
    </location>
</feature>
<feature type="zinc finger region" description="TRAF-type" evidence="4">
    <location>
        <begin position="95"/>
        <end position="140"/>
    </location>
</feature>
<dbReference type="PROSITE" id="PS50145">
    <property type="entry name" value="ZF_TRAF"/>
    <property type="match status" value="2"/>
</dbReference>
<keyword evidence="3 4" id="KW-0862">Zinc</keyword>
<evidence type="ECO:0000256" key="1">
    <source>
        <dbReference type="ARBA" id="ARBA00022723"/>
    </source>
</evidence>
<evidence type="ECO:0000256" key="4">
    <source>
        <dbReference type="PROSITE-ProRule" id="PRU00207"/>
    </source>
</evidence>
<dbReference type="OrthoDB" id="1630758at2759"/>
<feature type="domain" description="RING-type" evidence="7">
    <location>
        <begin position="35"/>
        <end position="79"/>
    </location>
</feature>
<evidence type="ECO:0000256" key="2">
    <source>
        <dbReference type="ARBA" id="ARBA00022771"/>
    </source>
</evidence>
<dbReference type="AlphaFoldDB" id="A0A0F8UUV4"/>
<dbReference type="InterPro" id="IPR013083">
    <property type="entry name" value="Znf_RING/FYVE/PHD"/>
</dbReference>
<dbReference type="GO" id="GO:0008270">
    <property type="term" value="F:zinc ion binding"/>
    <property type="evidence" value="ECO:0007669"/>
    <property type="project" value="UniProtKB-KW"/>
</dbReference>
<dbReference type="InterPro" id="IPR027370">
    <property type="entry name" value="Znf-RING_euk"/>
</dbReference>
<evidence type="ECO:0000313" key="9">
    <source>
        <dbReference type="EMBL" id="KKK23263.1"/>
    </source>
</evidence>
<proteinExistence type="predicted"/>
<dbReference type="Pfam" id="PF13445">
    <property type="entry name" value="zf-RING_UBOX"/>
    <property type="match status" value="1"/>
</dbReference>
<dbReference type="Gene3D" id="3.30.40.10">
    <property type="entry name" value="Zinc/RING finger domain, C3HC4 (zinc finger)"/>
    <property type="match status" value="3"/>
</dbReference>
<feature type="domain" description="TRAF-type" evidence="8">
    <location>
        <begin position="95"/>
        <end position="140"/>
    </location>
</feature>
<gene>
    <name evidence="9" type="ORF">AOCH_004707</name>
</gene>
<feature type="domain" description="TRAF-type" evidence="8">
    <location>
        <begin position="182"/>
        <end position="236"/>
    </location>
</feature>
<feature type="region of interest" description="Disordered" evidence="6">
    <location>
        <begin position="294"/>
        <end position="329"/>
    </location>
</feature>
<dbReference type="Pfam" id="PF02176">
    <property type="entry name" value="zf-TRAF"/>
    <property type="match status" value="1"/>
</dbReference>
<feature type="region of interest" description="Disordered" evidence="6">
    <location>
        <begin position="405"/>
        <end position="460"/>
    </location>
</feature>
<dbReference type="VEuPathDB" id="FungiDB:P175DRAFT_0520711"/>
<keyword evidence="5" id="KW-0175">Coiled coil</keyword>
<feature type="zinc finger region" description="TRAF-type" evidence="4">
    <location>
        <begin position="182"/>
        <end position="236"/>
    </location>
</feature>
<keyword evidence="1 4" id="KW-0479">Metal-binding</keyword>
<accession>A0A0F8UUV4</accession>
<name>A0A0F8UUV4_9EURO</name>
<feature type="compositionally biased region" description="Basic and acidic residues" evidence="6">
    <location>
        <begin position="449"/>
        <end position="460"/>
    </location>
</feature>
<feature type="compositionally biased region" description="Low complexity" evidence="6">
    <location>
        <begin position="300"/>
        <end position="321"/>
    </location>
</feature>
<dbReference type="PROSITE" id="PS00518">
    <property type="entry name" value="ZF_RING_1"/>
    <property type="match status" value="1"/>
</dbReference>
<keyword evidence="10" id="KW-1185">Reference proteome</keyword>
<dbReference type="SMART" id="SM00184">
    <property type="entry name" value="RING"/>
    <property type="match status" value="1"/>
</dbReference>
<evidence type="ECO:0000259" key="7">
    <source>
        <dbReference type="PROSITE" id="PS50089"/>
    </source>
</evidence>
<keyword evidence="2 4" id="KW-0863">Zinc-finger</keyword>
<feature type="coiled-coil region" evidence="5">
    <location>
        <begin position="252"/>
        <end position="279"/>
    </location>
</feature>